<keyword evidence="6" id="KW-1185">Reference proteome</keyword>
<dbReference type="RefSeq" id="WP_109713556.1">
    <property type="nucleotide sequence ID" value="NZ_QGDS01000014.1"/>
</dbReference>
<dbReference type="InterPro" id="IPR023696">
    <property type="entry name" value="Ureohydrolase_dom_sf"/>
</dbReference>
<dbReference type="CDD" id="cd09999">
    <property type="entry name" value="Arginase-like_1"/>
    <property type="match status" value="1"/>
</dbReference>
<dbReference type="Pfam" id="PF00491">
    <property type="entry name" value="Arginase"/>
    <property type="match status" value="1"/>
</dbReference>
<comment type="similarity">
    <text evidence="4">Belongs to the arginase family.</text>
</comment>
<dbReference type="GO" id="GO:0030145">
    <property type="term" value="F:manganese ion binding"/>
    <property type="evidence" value="ECO:0007669"/>
    <property type="project" value="TreeGrafter"/>
</dbReference>
<dbReference type="PANTHER" id="PTHR43782">
    <property type="entry name" value="ARGINASE"/>
    <property type="match status" value="1"/>
</dbReference>
<accession>A0A315ZR50</accession>
<protein>
    <submittedName>
        <fullName evidence="5">Arginase</fullName>
    </submittedName>
</protein>
<dbReference type="OrthoDB" id="9788689at2"/>
<keyword evidence="3" id="KW-0464">Manganese</keyword>
<dbReference type="PANTHER" id="PTHR43782:SF3">
    <property type="entry name" value="ARGINASE"/>
    <property type="match status" value="1"/>
</dbReference>
<dbReference type="SUPFAM" id="SSF52768">
    <property type="entry name" value="Arginase/deacetylase"/>
    <property type="match status" value="1"/>
</dbReference>
<evidence type="ECO:0000313" key="5">
    <source>
        <dbReference type="EMBL" id="SUQ15582.1"/>
    </source>
</evidence>
<dbReference type="PROSITE" id="PS51409">
    <property type="entry name" value="ARGINASE_2"/>
    <property type="match status" value="1"/>
</dbReference>
<proteinExistence type="inferred from homology"/>
<dbReference type="EMBL" id="UHJJ01000014">
    <property type="protein sequence ID" value="SUQ15582.1"/>
    <property type="molecule type" value="Genomic_DNA"/>
</dbReference>
<dbReference type="GO" id="GO:0005829">
    <property type="term" value="C:cytosol"/>
    <property type="evidence" value="ECO:0007669"/>
    <property type="project" value="TreeGrafter"/>
</dbReference>
<organism evidence="5 6">
    <name type="scientific">Faecalicatena contorta</name>
    <dbReference type="NCBI Taxonomy" id="39482"/>
    <lineage>
        <taxon>Bacteria</taxon>
        <taxon>Bacillati</taxon>
        <taxon>Bacillota</taxon>
        <taxon>Clostridia</taxon>
        <taxon>Lachnospirales</taxon>
        <taxon>Lachnospiraceae</taxon>
        <taxon>Faecalicatena</taxon>
    </lineage>
</organism>
<evidence type="ECO:0000256" key="1">
    <source>
        <dbReference type="ARBA" id="ARBA00022723"/>
    </source>
</evidence>
<gene>
    <name evidence="5" type="ORF">SAMN05216529_11431</name>
</gene>
<keyword evidence="1" id="KW-0479">Metal-binding</keyword>
<dbReference type="Proteomes" id="UP000254051">
    <property type="component" value="Unassembled WGS sequence"/>
</dbReference>
<evidence type="ECO:0000313" key="6">
    <source>
        <dbReference type="Proteomes" id="UP000254051"/>
    </source>
</evidence>
<reference evidence="6" key="1">
    <citation type="submission" date="2017-07" db="EMBL/GenBank/DDBJ databases">
        <authorList>
            <person name="Varghese N."/>
            <person name="Submissions S."/>
        </authorList>
    </citation>
    <scope>NUCLEOTIDE SEQUENCE [LARGE SCALE GENOMIC DNA]</scope>
    <source>
        <strain evidence="6">NLAE-zl-C134</strain>
    </source>
</reference>
<dbReference type="AlphaFoldDB" id="A0A315ZR50"/>
<sequence>MSNTLRLIMPQWQGGNNPLYSFGAKLLAWLAPEAGDTPQVEVPVVPYDSSELPTENGVFAQTILLQQQRSARNIIEAYQPERIIVFGGDCLVSQAPFAYLNEKYNGKMGVLWLDAHPDVSTPEMYMNEHAMVLGNLLGNGDPAFAEEVRMPLNPELVMYGGLRETSQAEAEIVNRLSLRKAGPEALADDSSPVLEWIREKGIEHLAIHFDMDVLDPAFFRSLLFANPDGTEIDSPSGKMTLSQISRLISDVSKQTDVVGLSLAEYLPWDALNLHNFLTSLPIFM</sequence>
<keyword evidence="2" id="KW-0378">Hydrolase</keyword>
<name>A0A315ZR50_9FIRM</name>
<evidence type="ECO:0000256" key="4">
    <source>
        <dbReference type="PROSITE-ProRule" id="PRU00742"/>
    </source>
</evidence>
<dbReference type="Gene3D" id="3.40.800.10">
    <property type="entry name" value="Ureohydrolase domain"/>
    <property type="match status" value="1"/>
</dbReference>
<evidence type="ECO:0000256" key="3">
    <source>
        <dbReference type="ARBA" id="ARBA00023211"/>
    </source>
</evidence>
<dbReference type="InterPro" id="IPR006035">
    <property type="entry name" value="Ureohydrolase"/>
</dbReference>
<evidence type="ECO:0000256" key="2">
    <source>
        <dbReference type="ARBA" id="ARBA00022801"/>
    </source>
</evidence>
<dbReference type="GO" id="GO:0004053">
    <property type="term" value="F:arginase activity"/>
    <property type="evidence" value="ECO:0007669"/>
    <property type="project" value="TreeGrafter"/>
</dbReference>